<evidence type="ECO:0000313" key="1">
    <source>
        <dbReference type="EMBL" id="MBB5699718.1"/>
    </source>
</evidence>
<reference evidence="1 2" key="1">
    <citation type="submission" date="2020-08" db="EMBL/GenBank/DDBJ databases">
        <title>Genomic Encyclopedia of Type Strains, Phase IV (KMG-IV): sequencing the most valuable type-strain genomes for metagenomic binning, comparative biology and taxonomic classification.</title>
        <authorList>
            <person name="Goeker M."/>
        </authorList>
    </citation>
    <scope>NUCLEOTIDE SEQUENCE [LARGE SCALE GENOMIC DNA]</scope>
    <source>
        <strain evidence="1 2">DSM 27244</strain>
    </source>
</reference>
<organism evidence="1 2">
    <name type="scientific">Sphingomonas yantingensis</name>
    <dbReference type="NCBI Taxonomy" id="1241761"/>
    <lineage>
        <taxon>Bacteria</taxon>
        <taxon>Pseudomonadati</taxon>
        <taxon>Pseudomonadota</taxon>
        <taxon>Alphaproteobacteria</taxon>
        <taxon>Sphingomonadales</taxon>
        <taxon>Sphingomonadaceae</taxon>
        <taxon>Sphingomonas</taxon>
    </lineage>
</organism>
<accession>A0A7W9EIZ6</accession>
<dbReference type="Proteomes" id="UP000557739">
    <property type="component" value="Unassembled WGS sequence"/>
</dbReference>
<proteinExistence type="predicted"/>
<comment type="caution">
    <text evidence="1">The sequence shown here is derived from an EMBL/GenBank/DDBJ whole genome shotgun (WGS) entry which is preliminary data.</text>
</comment>
<keyword evidence="2" id="KW-1185">Reference proteome</keyword>
<sequence>MAMMMFLDDRDAEGCKGFSLPWNTPPSNQGSTECRWCWRFIYAPAVPCAIEVIAGLAEMATSSGLGDRCKWEVATRSGANGTTAVSPQ</sequence>
<protein>
    <submittedName>
        <fullName evidence="1">Uncharacterized protein</fullName>
    </submittedName>
</protein>
<dbReference type="EMBL" id="JACIJJ010000004">
    <property type="protein sequence ID" value="MBB5699718.1"/>
    <property type="molecule type" value="Genomic_DNA"/>
</dbReference>
<dbReference type="AlphaFoldDB" id="A0A7W9EIZ6"/>
<gene>
    <name evidence="1" type="ORF">FHR19_003084</name>
</gene>
<name>A0A7W9EIZ6_9SPHN</name>
<evidence type="ECO:0000313" key="2">
    <source>
        <dbReference type="Proteomes" id="UP000557739"/>
    </source>
</evidence>